<name>A0ABM9VVM3_9RHOB</name>
<dbReference type="Pfam" id="PF13416">
    <property type="entry name" value="SBP_bac_8"/>
    <property type="match status" value="1"/>
</dbReference>
<organism evidence="3 4">
    <name type="scientific">Roseibaca calidilacus</name>
    <dbReference type="NCBI Taxonomy" id="1666912"/>
    <lineage>
        <taxon>Bacteria</taxon>
        <taxon>Pseudomonadati</taxon>
        <taxon>Pseudomonadota</taxon>
        <taxon>Alphaproteobacteria</taxon>
        <taxon>Rhodobacterales</taxon>
        <taxon>Paracoccaceae</taxon>
        <taxon>Roseinatronobacter</taxon>
    </lineage>
</organism>
<proteinExistence type="predicted"/>
<dbReference type="EMBL" id="FBYC01000004">
    <property type="protein sequence ID" value="CUX83043.1"/>
    <property type="molecule type" value="Genomic_DNA"/>
</dbReference>
<protein>
    <submittedName>
        <fullName evidence="3">Iron(III) transport system substrate-binding protein</fullName>
    </submittedName>
</protein>
<evidence type="ECO:0000313" key="4">
    <source>
        <dbReference type="Proteomes" id="UP000182045"/>
    </source>
</evidence>
<feature type="signal peptide" evidence="2">
    <location>
        <begin position="1"/>
        <end position="21"/>
    </location>
</feature>
<comment type="caution">
    <text evidence="3">The sequence shown here is derived from an EMBL/GenBank/DDBJ whole genome shotgun (WGS) entry which is preliminary data.</text>
</comment>
<dbReference type="SUPFAM" id="SSF53850">
    <property type="entry name" value="Periplasmic binding protein-like II"/>
    <property type="match status" value="1"/>
</dbReference>
<dbReference type="PANTHER" id="PTHR30006">
    <property type="entry name" value="THIAMINE-BINDING PERIPLASMIC PROTEIN-RELATED"/>
    <property type="match status" value="1"/>
</dbReference>
<dbReference type="RefSeq" id="WP_072246814.1">
    <property type="nucleotide sequence ID" value="NZ_FBYC01000004.1"/>
</dbReference>
<evidence type="ECO:0000256" key="1">
    <source>
        <dbReference type="ARBA" id="ARBA00022729"/>
    </source>
</evidence>
<evidence type="ECO:0000313" key="3">
    <source>
        <dbReference type="EMBL" id="CUX83043.1"/>
    </source>
</evidence>
<keyword evidence="1 2" id="KW-0732">Signal</keyword>
<gene>
    <name evidence="3" type="ORF">Ga0058931_2739</name>
</gene>
<keyword evidence="4" id="KW-1185">Reference proteome</keyword>
<reference evidence="3 4" key="1">
    <citation type="submission" date="2016-01" db="EMBL/GenBank/DDBJ databases">
        <authorList>
            <person name="Varghese N."/>
        </authorList>
    </citation>
    <scope>NUCLEOTIDE SEQUENCE [LARGE SCALE GENOMIC DNA]</scope>
    <source>
        <strain evidence="3 4">HL-91</strain>
    </source>
</reference>
<sequence>MIRACLVALALAGSLNMRAEAQPLSIHSATDTSAISGLISGFEAANPGVQVDYIEYNTAELHAAVLADGGAGMDVVISSAMDLQVDLVNRGLALAFRPRGADALPDWAVWRDELWGFTFEPVVMAYNRAAFEGRSLPRTRSELASQVRDDPAFYNRRVGTYDVALSGVGYLFATQDARRGYQLPRLVETLGRAQSQTYCCSSLVLKALGEGRLVYGYNVIGSYALDVAARDPRIGLYLLDDYTLAFSRTAFVPRRANNTELGQRFITYLLSDEGQAEIARSGGLVPIAALEDGVAPDRVVDLLRGKPLFPIRLGPGLLTYLDRMKQVRFLADWSTSFGPLEAPVQ</sequence>
<dbReference type="PANTHER" id="PTHR30006:SF25">
    <property type="entry name" value="PHOSPHOGLYCERATE TRANSPORT REGULATORY PROTEIN PGTC"/>
    <property type="match status" value="1"/>
</dbReference>
<dbReference type="InterPro" id="IPR006059">
    <property type="entry name" value="SBP"/>
</dbReference>
<dbReference type="Gene3D" id="3.40.190.10">
    <property type="entry name" value="Periplasmic binding protein-like II"/>
    <property type="match status" value="2"/>
</dbReference>
<dbReference type="Proteomes" id="UP000182045">
    <property type="component" value="Unassembled WGS sequence"/>
</dbReference>
<feature type="chain" id="PRO_5045312607" evidence="2">
    <location>
        <begin position="22"/>
        <end position="345"/>
    </location>
</feature>
<accession>A0ABM9VVM3</accession>
<evidence type="ECO:0000256" key="2">
    <source>
        <dbReference type="SAM" id="SignalP"/>
    </source>
</evidence>